<accession>A0ABD1M850</accession>
<sequence length="60" mass="7127">MPMNADVEMHKFYLSSFDISKQLLHINWLRVGVGYDDIQYIVFLQFFLSISWVEKLDPTS</sequence>
<dbReference type="EMBL" id="JBGMDY010000006">
    <property type="protein sequence ID" value="KAL2331250.1"/>
    <property type="molecule type" value="Genomic_DNA"/>
</dbReference>
<proteinExistence type="predicted"/>
<reference evidence="1 2" key="1">
    <citation type="submission" date="2024-08" db="EMBL/GenBank/DDBJ databases">
        <title>Insights into the chromosomal genome structure of Flemingia macrophylla.</title>
        <authorList>
            <person name="Ding Y."/>
            <person name="Zhao Y."/>
            <person name="Bi W."/>
            <person name="Wu M."/>
            <person name="Zhao G."/>
            <person name="Gong Y."/>
            <person name="Li W."/>
            <person name="Zhang P."/>
        </authorList>
    </citation>
    <scope>NUCLEOTIDE SEQUENCE [LARGE SCALE GENOMIC DNA]</scope>
    <source>
        <strain evidence="1">DYQJB</strain>
        <tissue evidence="1">Leaf</tissue>
    </source>
</reference>
<protein>
    <submittedName>
        <fullName evidence="1">Uncharacterized protein</fullName>
    </submittedName>
</protein>
<evidence type="ECO:0000313" key="1">
    <source>
        <dbReference type="EMBL" id="KAL2331250.1"/>
    </source>
</evidence>
<gene>
    <name evidence="1" type="ORF">Fmac_018831</name>
</gene>
<keyword evidence="2" id="KW-1185">Reference proteome</keyword>
<comment type="caution">
    <text evidence="1">The sequence shown here is derived from an EMBL/GenBank/DDBJ whole genome shotgun (WGS) entry which is preliminary data.</text>
</comment>
<dbReference type="AlphaFoldDB" id="A0ABD1M850"/>
<dbReference type="Proteomes" id="UP001603857">
    <property type="component" value="Unassembled WGS sequence"/>
</dbReference>
<name>A0ABD1M850_9FABA</name>
<evidence type="ECO:0000313" key="2">
    <source>
        <dbReference type="Proteomes" id="UP001603857"/>
    </source>
</evidence>
<organism evidence="1 2">
    <name type="scientific">Flemingia macrophylla</name>
    <dbReference type="NCBI Taxonomy" id="520843"/>
    <lineage>
        <taxon>Eukaryota</taxon>
        <taxon>Viridiplantae</taxon>
        <taxon>Streptophyta</taxon>
        <taxon>Embryophyta</taxon>
        <taxon>Tracheophyta</taxon>
        <taxon>Spermatophyta</taxon>
        <taxon>Magnoliopsida</taxon>
        <taxon>eudicotyledons</taxon>
        <taxon>Gunneridae</taxon>
        <taxon>Pentapetalae</taxon>
        <taxon>rosids</taxon>
        <taxon>fabids</taxon>
        <taxon>Fabales</taxon>
        <taxon>Fabaceae</taxon>
        <taxon>Papilionoideae</taxon>
        <taxon>50 kb inversion clade</taxon>
        <taxon>NPAAA clade</taxon>
        <taxon>indigoferoid/millettioid clade</taxon>
        <taxon>Phaseoleae</taxon>
        <taxon>Flemingia</taxon>
    </lineage>
</organism>